<dbReference type="PROSITE" id="PS50893">
    <property type="entry name" value="ABC_TRANSPORTER_2"/>
    <property type="match status" value="1"/>
</dbReference>
<keyword evidence="4 7" id="KW-0067">ATP-binding</keyword>
<evidence type="ECO:0000256" key="2">
    <source>
        <dbReference type="ARBA" id="ARBA00022448"/>
    </source>
</evidence>
<evidence type="ECO:0000256" key="1">
    <source>
        <dbReference type="ARBA" id="ARBA00005417"/>
    </source>
</evidence>
<proteinExistence type="inferred from homology"/>
<gene>
    <name evidence="7" type="ORF">A2150_06510</name>
</gene>
<dbReference type="InterPro" id="IPR017871">
    <property type="entry name" value="ABC_transporter-like_CS"/>
</dbReference>
<dbReference type="SUPFAM" id="SSF52540">
    <property type="entry name" value="P-loop containing nucleoside triphosphate hydrolases"/>
    <property type="match status" value="1"/>
</dbReference>
<dbReference type="GO" id="GO:0015807">
    <property type="term" value="P:L-amino acid transport"/>
    <property type="evidence" value="ECO:0007669"/>
    <property type="project" value="TreeGrafter"/>
</dbReference>
<keyword evidence="2" id="KW-0813">Transport</keyword>
<organism evidence="7 8">
    <name type="scientific">Candidatus Muproteobacteria bacterium RBG_16_64_11</name>
    <dbReference type="NCBI Taxonomy" id="1817758"/>
    <lineage>
        <taxon>Bacteria</taxon>
        <taxon>Pseudomonadati</taxon>
        <taxon>Pseudomonadota</taxon>
        <taxon>Candidatus Muproteobacteria</taxon>
    </lineage>
</organism>
<dbReference type="PANTHER" id="PTHR43820:SF4">
    <property type="entry name" value="HIGH-AFFINITY BRANCHED-CHAIN AMINO ACID TRANSPORT ATP-BINDING PROTEIN LIVF"/>
    <property type="match status" value="1"/>
</dbReference>
<evidence type="ECO:0000313" key="8">
    <source>
        <dbReference type="Proteomes" id="UP000177925"/>
    </source>
</evidence>
<comment type="caution">
    <text evidence="7">The sequence shown here is derived from an EMBL/GenBank/DDBJ whole genome shotgun (WGS) entry which is preliminary data.</text>
</comment>
<dbReference type="GO" id="GO:0016887">
    <property type="term" value="F:ATP hydrolysis activity"/>
    <property type="evidence" value="ECO:0007669"/>
    <property type="project" value="InterPro"/>
</dbReference>
<feature type="domain" description="ABC transporter" evidence="6">
    <location>
        <begin position="6"/>
        <end position="234"/>
    </location>
</feature>
<dbReference type="STRING" id="1817758.A2150_06510"/>
<protein>
    <submittedName>
        <fullName evidence="7">ABC transporter ATP-binding protein</fullName>
    </submittedName>
</protein>
<dbReference type="InterPro" id="IPR003439">
    <property type="entry name" value="ABC_transporter-like_ATP-bd"/>
</dbReference>
<dbReference type="InterPro" id="IPR003593">
    <property type="entry name" value="AAA+_ATPase"/>
</dbReference>
<dbReference type="SMART" id="SM00382">
    <property type="entry name" value="AAA"/>
    <property type="match status" value="1"/>
</dbReference>
<sequence length="240" mass="26003">MAVALLAIQALSYEVRDKKILDGLDLVLAGREIHALLGSNGTGKSTLACLIMGCAGYLPSAGEIRFQDQVINTLALHQRAQLGITMTWQEPARFEGLRVADYLTLGSAVERNPADSLRRVGLQPELYLDRAVDKTLSGGERKRIELASVLALQPRLAILDEPDSGIDMLSTQEIIDVIQALKQLGAGVLLITHRQEIARVADRASYLCGGRIVATGDPVTVAEQYRTRRCLTCDGEACHA</sequence>
<dbReference type="PANTHER" id="PTHR43820">
    <property type="entry name" value="HIGH-AFFINITY BRANCHED-CHAIN AMINO ACID TRANSPORT ATP-BINDING PROTEIN LIVF"/>
    <property type="match status" value="1"/>
</dbReference>
<evidence type="ECO:0000256" key="3">
    <source>
        <dbReference type="ARBA" id="ARBA00022741"/>
    </source>
</evidence>
<dbReference type="GO" id="GO:0015658">
    <property type="term" value="F:branched-chain amino acid transmembrane transporter activity"/>
    <property type="evidence" value="ECO:0007669"/>
    <property type="project" value="TreeGrafter"/>
</dbReference>
<dbReference type="Pfam" id="PF00005">
    <property type="entry name" value="ABC_tran"/>
    <property type="match status" value="1"/>
</dbReference>
<evidence type="ECO:0000313" key="7">
    <source>
        <dbReference type="EMBL" id="OGI43058.1"/>
    </source>
</evidence>
<dbReference type="Gene3D" id="3.40.50.300">
    <property type="entry name" value="P-loop containing nucleotide triphosphate hydrolases"/>
    <property type="match status" value="1"/>
</dbReference>
<name>A0A1F6TD53_9PROT</name>
<dbReference type="InterPro" id="IPR027417">
    <property type="entry name" value="P-loop_NTPase"/>
</dbReference>
<accession>A0A1F6TD53</accession>
<dbReference type="AlphaFoldDB" id="A0A1F6TD53"/>
<dbReference type="InterPro" id="IPR052156">
    <property type="entry name" value="BCAA_Transport_ATP-bd_LivF"/>
</dbReference>
<dbReference type="GO" id="GO:0005524">
    <property type="term" value="F:ATP binding"/>
    <property type="evidence" value="ECO:0007669"/>
    <property type="project" value="UniProtKB-KW"/>
</dbReference>
<evidence type="ECO:0000256" key="4">
    <source>
        <dbReference type="ARBA" id="ARBA00022840"/>
    </source>
</evidence>
<dbReference type="EMBL" id="MFSS01000070">
    <property type="protein sequence ID" value="OGI43058.1"/>
    <property type="molecule type" value="Genomic_DNA"/>
</dbReference>
<keyword evidence="3" id="KW-0547">Nucleotide-binding</keyword>
<dbReference type="Proteomes" id="UP000177925">
    <property type="component" value="Unassembled WGS sequence"/>
</dbReference>
<comment type="similarity">
    <text evidence="1">Belongs to the ABC transporter superfamily.</text>
</comment>
<evidence type="ECO:0000259" key="6">
    <source>
        <dbReference type="PROSITE" id="PS50893"/>
    </source>
</evidence>
<dbReference type="PROSITE" id="PS00211">
    <property type="entry name" value="ABC_TRANSPORTER_1"/>
    <property type="match status" value="1"/>
</dbReference>
<keyword evidence="5" id="KW-0029">Amino-acid transport</keyword>
<evidence type="ECO:0000256" key="5">
    <source>
        <dbReference type="ARBA" id="ARBA00022970"/>
    </source>
</evidence>
<reference evidence="7 8" key="1">
    <citation type="journal article" date="2016" name="Nat. Commun.">
        <title>Thousands of microbial genomes shed light on interconnected biogeochemical processes in an aquifer system.</title>
        <authorList>
            <person name="Anantharaman K."/>
            <person name="Brown C.T."/>
            <person name="Hug L.A."/>
            <person name="Sharon I."/>
            <person name="Castelle C.J."/>
            <person name="Probst A.J."/>
            <person name="Thomas B.C."/>
            <person name="Singh A."/>
            <person name="Wilkins M.J."/>
            <person name="Karaoz U."/>
            <person name="Brodie E.L."/>
            <person name="Williams K.H."/>
            <person name="Hubbard S.S."/>
            <person name="Banfield J.F."/>
        </authorList>
    </citation>
    <scope>NUCLEOTIDE SEQUENCE [LARGE SCALE GENOMIC DNA]</scope>
</reference>